<name>A0A1L6MXL1_9BACT</name>
<dbReference type="GO" id="GO:0006355">
    <property type="term" value="P:regulation of DNA-templated transcription"/>
    <property type="evidence" value="ECO:0007669"/>
    <property type="project" value="InterPro"/>
</dbReference>
<dbReference type="EMBL" id="CP016908">
    <property type="protein sequence ID" value="APS00264.1"/>
    <property type="molecule type" value="Genomic_DNA"/>
</dbReference>
<evidence type="ECO:0000313" key="4">
    <source>
        <dbReference type="EMBL" id="APS00264.1"/>
    </source>
</evidence>
<accession>A0A1L6MXL1</accession>
<feature type="compositionally biased region" description="Polar residues" evidence="2">
    <location>
        <begin position="116"/>
        <end position="128"/>
    </location>
</feature>
<dbReference type="Proteomes" id="UP000185544">
    <property type="component" value="Chromosome"/>
</dbReference>
<feature type="region of interest" description="Disordered" evidence="2">
    <location>
        <begin position="168"/>
        <end position="287"/>
    </location>
</feature>
<feature type="domain" description="HTH HARE-type" evidence="3">
    <location>
        <begin position="1"/>
        <end position="74"/>
    </location>
</feature>
<dbReference type="Pfam" id="PF05066">
    <property type="entry name" value="HARE-HTH"/>
    <property type="match status" value="1"/>
</dbReference>
<gene>
    <name evidence="4" type="ORF">BCY86_05875</name>
</gene>
<protein>
    <recommendedName>
        <fullName evidence="3">HTH HARE-type domain-containing protein</fullName>
    </recommendedName>
</protein>
<dbReference type="GO" id="GO:0004519">
    <property type="term" value="F:endonuclease activity"/>
    <property type="evidence" value="ECO:0007669"/>
    <property type="project" value="InterPro"/>
</dbReference>
<keyword evidence="5" id="KW-1185">Reference proteome</keyword>
<dbReference type="RefSeq" id="WP_075276928.1">
    <property type="nucleotide sequence ID" value="NZ_CP016908.1"/>
</dbReference>
<feature type="compositionally biased region" description="Basic and acidic residues" evidence="2">
    <location>
        <begin position="237"/>
        <end position="249"/>
    </location>
</feature>
<evidence type="ECO:0000313" key="5">
    <source>
        <dbReference type="Proteomes" id="UP000185544"/>
    </source>
</evidence>
<dbReference type="KEGG" id="pabo:BCY86_05875"/>
<keyword evidence="1" id="KW-0804">Transcription</keyword>
<sequence>MTFTEAATQVLRLIGKPLHYKEITDLAIEKNLLSHVGKSPEITMGSRLAALLKKDDKSNPIVRIKPGVFGLREWDERSAKGDFSELSDSFESNVELDISNDVNALEVEAAEQQQVLTSRRNTEVNSSPHPSPFSDSEQEKNNNNEVYPTLSSEDALRANLAASATALFDDEEDDDQPILLSQGTSEDPNALLEGGLGDGTRRRRRRRRRGRGGGPNEFASNAHGLRNNSATPSLSGEEERISSTLRESRNSGGRFGLRDRSASHPVSSASSHAALGVTGGSGPLDGEEKVGRELADIVWATLSTFDWNSGPISLHFLTEMLLRKGRISNGDLNSAIMQVAASLRIDNLRRTSQGKRPRFRFSADGGVAPTDWLLGHDFIRLEQEVIAATERYREASRHVLLKRLQELPPQAFVELVLLVLGKAGMTNIKLVRRSGLSSNEMHFMGIYRMGGNDIKAALAIRKDGREIGRERVIDLRGSLHHYGPASAGWLVSLGPALSGAQEEASLFLAPTISVYDGLSFCKLLEENNIGVVQTSYPTSIPDMEFFETLCNSN</sequence>
<feature type="compositionally biased region" description="Low complexity" evidence="2">
    <location>
        <begin position="263"/>
        <end position="274"/>
    </location>
</feature>
<proteinExistence type="predicted"/>
<reference evidence="4 5" key="1">
    <citation type="submission" date="2016-08" db="EMBL/GenBank/DDBJ databases">
        <title>Identification and validation of antigenic proteins from Pajaroellobacter abortibovis using de-novo genome sequence assembly and reverse vaccinology.</title>
        <authorList>
            <person name="Welly B.T."/>
            <person name="Miller M.R."/>
            <person name="Stott J.L."/>
            <person name="Blanchard M.T."/>
            <person name="Islas-Trejo A.D."/>
            <person name="O'Rourke S.M."/>
            <person name="Young A.E."/>
            <person name="Medrano J.F."/>
            <person name="Van Eenennaam A.L."/>
        </authorList>
    </citation>
    <scope>NUCLEOTIDE SEQUENCE [LARGE SCALE GENOMIC DNA]</scope>
    <source>
        <strain evidence="4 5">BTF92-0548A/99-0131</strain>
    </source>
</reference>
<organism evidence="4 5">
    <name type="scientific">Pajaroellobacter abortibovis</name>
    <dbReference type="NCBI Taxonomy" id="1882918"/>
    <lineage>
        <taxon>Bacteria</taxon>
        <taxon>Pseudomonadati</taxon>
        <taxon>Myxococcota</taxon>
        <taxon>Polyangia</taxon>
        <taxon>Polyangiales</taxon>
        <taxon>Polyangiaceae</taxon>
    </lineage>
</organism>
<dbReference type="GO" id="GO:0009307">
    <property type="term" value="P:DNA restriction-modification system"/>
    <property type="evidence" value="ECO:0007669"/>
    <property type="project" value="InterPro"/>
</dbReference>
<dbReference type="GO" id="GO:0003677">
    <property type="term" value="F:DNA binding"/>
    <property type="evidence" value="ECO:0007669"/>
    <property type="project" value="InterPro"/>
</dbReference>
<dbReference type="PROSITE" id="PS51913">
    <property type="entry name" value="HTH_HARE"/>
    <property type="match status" value="1"/>
</dbReference>
<feature type="compositionally biased region" description="Basic residues" evidence="2">
    <location>
        <begin position="201"/>
        <end position="211"/>
    </location>
</feature>
<evidence type="ECO:0000259" key="3">
    <source>
        <dbReference type="PROSITE" id="PS51913"/>
    </source>
</evidence>
<dbReference type="STRING" id="1882918.BCY86_05875"/>
<evidence type="ECO:0000256" key="2">
    <source>
        <dbReference type="SAM" id="MobiDB-lite"/>
    </source>
</evidence>
<evidence type="ECO:0000256" key="1">
    <source>
        <dbReference type="ARBA" id="ARBA00023163"/>
    </source>
</evidence>
<dbReference type="InterPro" id="IPR007759">
    <property type="entry name" value="Asxl_HARE-HTH"/>
</dbReference>
<feature type="region of interest" description="Disordered" evidence="2">
    <location>
        <begin position="116"/>
        <end position="146"/>
    </location>
</feature>
<dbReference type="Pfam" id="PF04471">
    <property type="entry name" value="Mrr_cat"/>
    <property type="match status" value="1"/>
</dbReference>
<dbReference type="InterPro" id="IPR007560">
    <property type="entry name" value="Restrct_endonuc_IV_Mrr"/>
</dbReference>
<dbReference type="AlphaFoldDB" id="A0A1L6MXL1"/>